<dbReference type="GO" id="GO:0004141">
    <property type="term" value="F:dethiobiotin synthase activity"/>
    <property type="evidence" value="ECO:0007669"/>
    <property type="project" value="UniProtKB-UniRule"/>
</dbReference>
<gene>
    <name evidence="9" type="primary">bioD1</name>
    <name evidence="8" type="synonym">bioD</name>
    <name evidence="9" type="ORF">GAK31_03163</name>
</gene>
<dbReference type="HAMAP" id="MF_00336">
    <property type="entry name" value="BioD"/>
    <property type="match status" value="1"/>
</dbReference>
<comment type="caution">
    <text evidence="9">The sequence shown here is derived from an EMBL/GenBank/DDBJ whole genome shotgun (WGS) entry which is preliminary data.</text>
</comment>
<dbReference type="Gene3D" id="3.40.50.300">
    <property type="entry name" value="P-loop containing nucleotide triphosphate hydrolases"/>
    <property type="match status" value="1"/>
</dbReference>
<keyword evidence="5 8" id="KW-0093">Biotin biosynthesis</keyword>
<evidence type="ECO:0000313" key="9">
    <source>
        <dbReference type="EMBL" id="KAF1014139.1"/>
    </source>
</evidence>
<dbReference type="SUPFAM" id="SSF52540">
    <property type="entry name" value="P-loop containing nucleoside triphosphate hydrolases"/>
    <property type="match status" value="1"/>
</dbReference>
<comment type="caution">
    <text evidence="8">Lacks conserved residue(s) required for the propagation of feature annotation.</text>
</comment>
<dbReference type="GO" id="GO:0000287">
    <property type="term" value="F:magnesium ion binding"/>
    <property type="evidence" value="ECO:0007669"/>
    <property type="project" value="UniProtKB-UniRule"/>
</dbReference>
<comment type="cofactor">
    <cofactor evidence="8">
        <name>Mg(2+)</name>
        <dbReference type="ChEBI" id="CHEBI:18420"/>
    </cofactor>
</comment>
<keyword evidence="4 8" id="KW-0547">Nucleotide-binding</keyword>
<organism evidence="9 10">
    <name type="scientific">Stenotrophomonas maltophilia</name>
    <name type="common">Pseudomonas maltophilia</name>
    <name type="synonym">Xanthomonas maltophilia</name>
    <dbReference type="NCBI Taxonomy" id="40324"/>
    <lineage>
        <taxon>Bacteria</taxon>
        <taxon>Pseudomonadati</taxon>
        <taxon>Pseudomonadota</taxon>
        <taxon>Gammaproteobacteria</taxon>
        <taxon>Lysobacterales</taxon>
        <taxon>Lysobacteraceae</taxon>
        <taxon>Stenotrophomonas</taxon>
        <taxon>Stenotrophomonas maltophilia group</taxon>
    </lineage>
</organism>
<keyword evidence="1 8" id="KW-0963">Cytoplasm</keyword>
<feature type="binding site" evidence="8">
    <location>
        <position position="23"/>
    </location>
    <ligand>
        <name>Mg(2+)</name>
        <dbReference type="ChEBI" id="CHEBI:18420"/>
    </ligand>
</feature>
<evidence type="ECO:0000256" key="5">
    <source>
        <dbReference type="ARBA" id="ARBA00022756"/>
    </source>
</evidence>
<evidence type="ECO:0000256" key="6">
    <source>
        <dbReference type="ARBA" id="ARBA00022840"/>
    </source>
</evidence>
<dbReference type="UniPathway" id="UPA00078">
    <property type="reaction ID" value="UER00161"/>
</dbReference>
<feature type="binding site" evidence="8">
    <location>
        <position position="48"/>
    </location>
    <ligand>
        <name>substrate</name>
    </ligand>
</feature>
<keyword evidence="6 8" id="KW-0067">ATP-binding</keyword>
<proteinExistence type="inferred from homology"/>
<dbReference type="NCBIfam" id="TIGR00347">
    <property type="entry name" value="bioD"/>
    <property type="match status" value="1"/>
</dbReference>
<dbReference type="PANTHER" id="PTHR43210:SF5">
    <property type="entry name" value="DETHIOBIOTIN SYNTHETASE"/>
    <property type="match status" value="1"/>
</dbReference>
<comment type="subunit">
    <text evidence="8">Homodimer.</text>
</comment>
<protein>
    <recommendedName>
        <fullName evidence="8">ATP-dependent dethiobiotin synthetase BioD</fullName>
        <ecNumber evidence="8">6.3.3.3</ecNumber>
    </recommendedName>
    <alternativeName>
        <fullName evidence="8">DTB synthetase</fullName>
        <shortName evidence="8">DTBS</shortName>
    </alternativeName>
    <alternativeName>
        <fullName evidence="8">Dethiobiotin synthase</fullName>
    </alternativeName>
</protein>
<dbReference type="FunFam" id="3.40.50.300:FF:000292">
    <property type="entry name" value="ATP-dependent dethiobiotin synthetase BioD"/>
    <property type="match status" value="1"/>
</dbReference>
<feature type="binding site" evidence="8">
    <location>
        <begin position="211"/>
        <end position="213"/>
    </location>
    <ligand>
        <name>ATP</name>
        <dbReference type="ChEBI" id="CHEBI:30616"/>
    </ligand>
</feature>
<feature type="binding site" evidence="8">
    <location>
        <position position="122"/>
    </location>
    <ligand>
        <name>Mg(2+)</name>
        <dbReference type="ChEBI" id="CHEBI:18420"/>
    </ligand>
</feature>
<evidence type="ECO:0000256" key="3">
    <source>
        <dbReference type="ARBA" id="ARBA00022723"/>
    </source>
</evidence>
<comment type="catalytic activity">
    <reaction evidence="8">
        <text>(7R,8S)-7,8-diammoniononanoate + CO2 + ATP = (4R,5S)-dethiobiotin + ADP + phosphate + 3 H(+)</text>
        <dbReference type="Rhea" id="RHEA:15805"/>
        <dbReference type="ChEBI" id="CHEBI:15378"/>
        <dbReference type="ChEBI" id="CHEBI:16526"/>
        <dbReference type="ChEBI" id="CHEBI:30616"/>
        <dbReference type="ChEBI" id="CHEBI:43474"/>
        <dbReference type="ChEBI" id="CHEBI:149469"/>
        <dbReference type="ChEBI" id="CHEBI:149473"/>
        <dbReference type="ChEBI" id="CHEBI:456216"/>
        <dbReference type="EC" id="6.3.3.3"/>
    </reaction>
</comment>
<evidence type="ECO:0000256" key="4">
    <source>
        <dbReference type="ARBA" id="ARBA00022741"/>
    </source>
</evidence>
<keyword evidence="7 8" id="KW-0460">Magnesium</keyword>
<dbReference type="Pfam" id="PF13500">
    <property type="entry name" value="AAA_26"/>
    <property type="match status" value="1"/>
</dbReference>
<evidence type="ECO:0000313" key="10">
    <source>
        <dbReference type="Proteomes" id="UP000487117"/>
    </source>
</evidence>
<comment type="pathway">
    <text evidence="8">Cofactor biosynthesis; biotin biosynthesis; biotin from 7,8-diaminononanoate: step 1/2.</text>
</comment>
<dbReference type="InterPro" id="IPR027417">
    <property type="entry name" value="P-loop_NTPase"/>
</dbReference>
<dbReference type="GO" id="GO:0005524">
    <property type="term" value="F:ATP binding"/>
    <property type="evidence" value="ECO:0007669"/>
    <property type="project" value="UniProtKB-UniRule"/>
</dbReference>
<feature type="binding site" evidence="8">
    <location>
        <position position="61"/>
    </location>
    <ligand>
        <name>ATP</name>
        <dbReference type="ChEBI" id="CHEBI:30616"/>
    </ligand>
</feature>
<dbReference type="GO" id="GO:0009102">
    <property type="term" value="P:biotin biosynthetic process"/>
    <property type="evidence" value="ECO:0007669"/>
    <property type="project" value="UniProtKB-UniRule"/>
</dbReference>
<dbReference type="Proteomes" id="UP000487117">
    <property type="component" value="Unassembled WGS sequence"/>
</dbReference>
<dbReference type="CDD" id="cd03109">
    <property type="entry name" value="DTBS"/>
    <property type="match status" value="1"/>
</dbReference>
<dbReference type="GO" id="GO:0005829">
    <property type="term" value="C:cytosol"/>
    <property type="evidence" value="ECO:0007669"/>
    <property type="project" value="TreeGrafter"/>
</dbReference>
<keyword evidence="3 8" id="KW-0479">Metal-binding</keyword>
<keyword evidence="2 8" id="KW-0436">Ligase</keyword>
<comment type="similarity">
    <text evidence="8">Belongs to the dethiobiotin synthetase family.</text>
</comment>
<accession>A0A7V8FEZ5</accession>
<evidence type="ECO:0000256" key="8">
    <source>
        <dbReference type="HAMAP-Rule" id="MF_00336"/>
    </source>
</evidence>
<reference evidence="10" key="1">
    <citation type="journal article" date="2020" name="MBio">
        <title>Horizontal gene transfer to a defensive symbiont with a reduced genome amongst a multipartite beetle microbiome.</title>
        <authorList>
            <person name="Waterworth S.C."/>
            <person name="Florez L.V."/>
            <person name="Rees E.R."/>
            <person name="Hertweck C."/>
            <person name="Kaltenpoth M."/>
            <person name="Kwan J.C."/>
        </authorList>
    </citation>
    <scope>NUCLEOTIDE SEQUENCE [LARGE SCALE GENOMIC DNA]</scope>
</reference>
<comment type="function">
    <text evidence="8">Catalyzes a mechanistically unusual reaction, the ATP-dependent insertion of CO2 between the N7 and N8 nitrogen atoms of 7,8-diaminopelargonic acid (DAPA, also called 7,8-diammoniononanoate) to form a ureido ring.</text>
</comment>
<dbReference type="InterPro" id="IPR004472">
    <property type="entry name" value="DTB_synth_BioD"/>
</dbReference>
<sequence>MHLPAALPPALFVTGTDTEIGKTASSTALLHALRRRGLRAVGMKPVASGSHDSPDGLRNEDALALQAASWPVPAYSDLNPYALRQPLAPELAAAEDGVCVELAPIVQAFQRLRAQADVVVVEGVAGWLAPVSATLDQIDLVRALQLPVVLVAGLRLGCVNHARLTAEALQARGVECLGWIGNHIDPAMQRQDENVATLQQRLAMPCWGRLPYLPGADGAVLSAYLREA</sequence>
<name>A0A7V8FEZ5_STEMA</name>
<dbReference type="GO" id="GO:0042803">
    <property type="term" value="F:protein homodimerization activity"/>
    <property type="evidence" value="ECO:0007669"/>
    <property type="project" value="UniProtKB-ARBA"/>
</dbReference>
<dbReference type="EMBL" id="WNDS01000004">
    <property type="protein sequence ID" value="KAF1014139.1"/>
    <property type="molecule type" value="Genomic_DNA"/>
</dbReference>
<dbReference type="AlphaFoldDB" id="A0A7V8FEZ5"/>
<feature type="binding site" evidence="8">
    <location>
        <position position="61"/>
    </location>
    <ligand>
        <name>Mg(2+)</name>
        <dbReference type="ChEBI" id="CHEBI:18420"/>
    </ligand>
</feature>
<evidence type="ECO:0000256" key="1">
    <source>
        <dbReference type="ARBA" id="ARBA00022490"/>
    </source>
</evidence>
<evidence type="ECO:0000256" key="2">
    <source>
        <dbReference type="ARBA" id="ARBA00022598"/>
    </source>
</evidence>
<feature type="active site" evidence="8">
    <location>
        <position position="44"/>
    </location>
</feature>
<feature type="binding site" evidence="8">
    <location>
        <begin position="182"/>
        <end position="183"/>
    </location>
    <ligand>
        <name>ATP</name>
        <dbReference type="ChEBI" id="CHEBI:30616"/>
    </ligand>
</feature>
<dbReference type="EC" id="6.3.3.3" evidence="8"/>
<evidence type="ECO:0000256" key="7">
    <source>
        <dbReference type="ARBA" id="ARBA00022842"/>
    </source>
</evidence>
<comment type="subcellular location">
    <subcellularLocation>
        <location evidence="8">Cytoplasm</location>
    </subcellularLocation>
</comment>
<dbReference type="PANTHER" id="PTHR43210">
    <property type="entry name" value="DETHIOBIOTIN SYNTHETASE"/>
    <property type="match status" value="1"/>
</dbReference>
<dbReference type="PIRSF" id="PIRSF006755">
    <property type="entry name" value="DTB_synth"/>
    <property type="match status" value="1"/>
</dbReference>